<sequence length="64" mass="7262">MTNEQMQLLSRAGEALRHIDLLITMAKNTQNDALRFYTVGDFVALLESPLDELSSCLCNEKLEF</sequence>
<dbReference type="EMBL" id="UGQF01000001">
    <property type="protein sequence ID" value="STZ03642.1"/>
    <property type="molecule type" value="Genomic_DNA"/>
</dbReference>
<reference evidence="2 4" key="2">
    <citation type="submission" date="2018-06" db="EMBL/GenBank/DDBJ databases">
        <authorList>
            <consortium name="Pathogen Informatics"/>
            <person name="Doyle S."/>
        </authorList>
    </citation>
    <scope>NUCLEOTIDE SEQUENCE [LARGE SCALE GENOMIC DNA]</scope>
    <source>
        <strain evidence="2 4">NCTC11012</strain>
    </source>
</reference>
<evidence type="ECO:0000313" key="2">
    <source>
        <dbReference type="EMBL" id="STZ03642.1"/>
    </source>
</evidence>
<reference evidence="1 3" key="1">
    <citation type="submission" date="2017-03" db="EMBL/GenBank/DDBJ databases">
        <title>Draft genome sequence of Moraxella equi CCUG 4950T type strain.</title>
        <authorList>
            <person name="Salva-Serra F."/>
            <person name="Engstrom-Jakobsson H."/>
            <person name="Thorell K."/>
            <person name="Jaen-Luchoro D."/>
            <person name="Gonzales-Siles L."/>
            <person name="Karlsson R."/>
            <person name="Yazdan S."/>
            <person name="Boulund F."/>
            <person name="Johnning A."/>
            <person name="Engstrand L."/>
            <person name="Kristiansson E."/>
            <person name="Moore E."/>
        </authorList>
    </citation>
    <scope>NUCLEOTIDE SEQUENCE [LARGE SCALE GENOMIC DNA]</scope>
    <source>
        <strain evidence="1 3">CCUG 4950</strain>
    </source>
</reference>
<name>A0A378QT67_9GAMM</name>
<proteinExistence type="predicted"/>
<protein>
    <submittedName>
        <fullName evidence="2">Uncharacterized protein</fullName>
    </submittedName>
</protein>
<accession>A0A378QT67</accession>
<dbReference type="Proteomes" id="UP000254618">
    <property type="component" value="Unassembled WGS sequence"/>
</dbReference>
<evidence type="ECO:0000313" key="1">
    <source>
        <dbReference type="EMBL" id="OPH36001.1"/>
    </source>
</evidence>
<keyword evidence="3" id="KW-1185">Reference proteome</keyword>
<evidence type="ECO:0000313" key="3">
    <source>
        <dbReference type="Proteomes" id="UP000190777"/>
    </source>
</evidence>
<dbReference type="Proteomes" id="UP000190777">
    <property type="component" value="Unassembled WGS sequence"/>
</dbReference>
<gene>
    <name evidence="1" type="ORF">B5J93_09965</name>
    <name evidence="2" type="ORF">NCTC11012_01896</name>
</gene>
<dbReference type="AlphaFoldDB" id="A0A378QT67"/>
<organism evidence="2 4">
    <name type="scientific">Moraxella equi</name>
    <dbReference type="NCBI Taxonomy" id="60442"/>
    <lineage>
        <taxon>Bacteria</taxon>
        <taxon>Pseudomonadati</taxon>
        <taxon>Pseudomonadota</taxon>
        <taxon>Gammaproteobacteria</taxon>
        <taxon>Moraxellales</taxon>
        <taxon>Moraxellaceae</taxon>
        <taxon>Moraxella</taxon>
    </lineage>
</organism>
<evidence type="ECO:0000313" key="4">
    <source>
        <dbReference type="Proteomes" id="UP000254618"/>
    </source>
</evidence>
<dbReference type="EMBL" id="MXAP01000101">
    <property type="protein sequence ID" value="OPH36001.1"/>
    <property type="molecule type" value="Genomic_DNA"/>
</dbReference>
<dbReference type="RefSeq" id="WP_079326235.1">
    <property type="nucleotide sequence ID" value="NZ_MXAP01000101.1"/>
</dbReference>